<dbReference type="InterPro" id="IPR036638">
    <property type="entry name" value="HLH_DNA-bd_sf"/>
</dbReference>
<evidence type="ECO:0000256" key="4">
    <source>
        <dbReference type="ARBA" id="ARBA00023163"/>
    </source>
</evidence>
<dbReference type="PANTHER" id="PTHR15741">
    <property type="entry name" value="BASIC HELIX-LOOP-HELIX ZIP TRANSCRIPTION FACTOR"/>
    <property type="match status" value="1"/>
</dbReference>
<accession>A0A0B6ZVY5</accession>
<dbReference type="GO" id="GO:0005634">
    <property type="term" value="C:nucleus"/>
    <property type="evidence" value="ECO:0007669"/>
    <property type="project" value="UniProtKB-SubCell"/>
</dbReference>
<evidence type="ECO:0000256" key="5">
    <source>
        <dbReference type="ARBA" id="ARBA00023242"/>
    </source>
</evidence>
<sequence length="487" mass="54807">SKADILFKAVDYCKLLQNDMKDLCSSMEALRAEKDLLSVHIKNYKALVPDMTVYDDLSISIDDRYDEYVLLKTKESWTFGTFKAIMHPLFESYKSSVRGESMEDFLCSVADWAASSLSVSNLTTVCLTVLRSTHKQEFKSTSSYTDADSNNFRSSNYLTYQPTSDKNIGHFPSTQVLTSEHFGYRDDAENVDSSNGAIGTVPAEVYANTFDSSRPMSNKNSPMTKGGAHMNTPYHQDLDPYGAGHLYSNSGIFCDLYYNLDYGQHHHLNLARTGIDGRDTWPHLYFRQQQWHSYQNNQFPPSNHFHDLKKGHPLWDNHHQQVSHSLAAELMSGPSLYNQQSNSVSHRDFSCDLASPRQTQDMQSTTVGYLSHPTNIVEYKHERHKRSSQSSSESEGSMLNMETFAKTATEMLVDHDKYGQLSPSTDSCISPDGSSSTTTFVPSPCVLGGRSSDHTVSYHNCTSSIDQLQQYKGKPHERIDSLESQGV</sequence>
<keyword evidence="5" id="KW-0539">Nucleus</keyword>
<name>A0A0B6ZVY5_9EUPU</name>
<evidence type="ECO:0000256" key="2">
    <source>
        <dbReference type="ARBA" id="ARBA00023015"/>
    </source>
</evidence>
<dbReference type="Gene3D" id="4.10.280.10">
    <property type="entry name" value="Helix-loop-helix DNA-binding domain"/>
    <property type="match status" value="1"/>
</dbReference>
<evidence type="ECO:0000256" key="1">
    <source>
        <dbReference type="ARBA" id="ARBA00004123"/>
    </source>
</evidence>
<feature type="non-terminal residue" evidence="7">
    <location>
        <position position="1"/>
    </location>
</feature>
<protein>
    <recommendedName>
        <fullName evidence="8">BHLH domain-containing protein</fullName>
    </recommendedName>
</protein>
<dbReference type="GO" id="GO:0000978">
    <property type="term" value="F:RNA polymerase II cis-regulatory region sequence-specific DNA binding"/>
    <property type="evidence" value="ECO:0007669"/>
    <property type="project" value="TreeGrafter"/>
</dbReference>
<organism evidence="7">
    <name type="scientific">Arion vulgaris</name>
    <dbReference type="NCBI Taxonomy" id="1028688"/>
    <lineage>
        <taxon>Eukaryota</taxon>
        <taxon>Metazoa</taxon>
        <taxon>Spiralia</taxon>
        <taxon>Lophotrochozoa</taxon>
        <taxon>Mollusca</taxon>
        <taxon>Gastropoda</taxon>
        <taxon>Heterobranchia</taxon>
        <taxon>Euthyneura</taxon>
        <taxon>Panpulmonata</taxon>
        <taxon>Eupulmonata</taxon>
        <taxon>Stylommatophora</taxon>
        <taxon>Helicina</taxon>
        <taxon>Arionoidea</taxon>
        <taxon>Arionidae</taxon>
        <taxon>Arion</taxon>
    </lineage>
</organism>
<comment type="subcellular location">
    <subcellularLocation>
        <location evidence="1">Nucleus</location>
    </subcellularLocation>
</comment>
<keyword evidence="4" id="KW-0804">Transcription</keyword>
<feature type="compositionally biased region" description="Low complexity" evidence="6">
    <location>
        <begin position="388"/>
        <end position="397"/>
    </location>
</feature>
<feature type="region of interest" description="Disordered" evidence="6">
    <location>
        <begin position="376"/>
        <end position="398"/>
    </location>
</feature>
<dbReference type="PANTHER" id="PTHR15741:SF27">
    <property type="entry name" value="TRANSCRIPTION FACTOR AP-4"/>
    <property type="match status" value="1"/>
</dbReference>
<reference evidence="7" key="1">
    <citation type="submission" date="2014-12" db="EMBL/GenBank/DDBJ databases">
        <title>Insight into the proteome of Arion vulgaris.</title>
        <authorList>
            <person name="Aradska J."/>
            <person name="Bulat T."/>
            <person name="Smidak R."/>
            <person name="Sarate P."/>
            <person name="Gangsoo J."/>
            <person name="Sialana F."/>
            <person name="Bilban M."/>
            <person name="Lubec G."/>
        </authorList>
    </citation>
    <scope>NUCLEOTIDE SEQUENCE</scope>
    <source>
        <tissue evidence="7">Skin</tissue>
    </source>
</reference>
<dbReference type="EMBL" id="HACG01025096">
    <property type="protein sequence ID" value="CEK71961.1"/>
    <property type="molecule type" value="Transcribed_RNA"/>
</dbReference>
<dbReference type="GO" id="GO:0046983">
    <property type="term" value="F:protein dimerization activity"/>
    <property type="evidence" value="ECO:0007669"/>
    <property type="project" value="InterPro"/>
</dbReference>
<gene>
    <name evidence="7" type="primary">ORF80558</name>
</gene>
<evidence type="ECO:0008006" key="8">
    <source>
        <dbReference type="Google" id="ProtNLM"/>
    </source>
</evidence>
<dbReference type="GO" id="GO:0000981">
    <property type="term" value="F:DNA-binding transcription factor activity, RNA polymerase II-specific"/>
    <property type="evidence" value="ECO:0007669"/>
    <property type="project" value="TreeGrafter"/>
</dbReference>
<keyword evidence="3" id="KW-0238">DNA-binding</keyword>
<keyword evidence="2" id="KW-0805">Transcription regulation</keyword>
<dbReference type="InterPro" id="IPR052207">
    <property type="entry name" value="Max-like/E-box_TFs"/>
</dbReference>
<feature type="non-terminal residue" evidence="7">
    <location>
        <position position="487"/>
    </location>
</feature>
<evidence type="ECO:0000256" key="3">
    <source>
        <dbReference type="ARBA" id="ARBA00023125"/>
    </source>
</evidence>
<proteinExistence type="predicted"/>
<dbReference type="AlphaFoldDB" id="A0A0B6ZVY5"/>
<evidence type="ECO:0000256" key="6">
    <source>
        <dbReference type="SAM" id="MobiDB-lite"/>
    </source>
</evidence>
<evidence type="ECO:0000313" key="7">
    <source>
        <dbReference type="EMBL" id="CEK71961.1"/>
    </source>
</evidence>